<keyword evidence="2" id="KW-0614">Plasmid</keyword>
<accession>A0A857JEW2</accession>
<organism evidence="2 3">
    <name type="scientific">Xylophilus rhododendri</name>
    <dbReference type="NCBI Taxonomy" id="2697032"/>
    <lineage>
        <taxon>Bacteria</taxon>
        <taxon>Pseudomonadati</taxon>
        <taxon>Pseudomonadota</taxon>
        <taxon>Betaproteobacteria</taxon>
        <taxon>Burkholderiales</taxon>
        <taxon>Xylophilus</taxon>
    </lineage>
</organism>
<dbReference type="KEGG" id="xyk:GT347_27185"/>
<feature type="chain" id="PRO_5032386287" description="Outer membrane efflux protein" evidence="1">
    <location>
        <begin position="31"/>
        <end position="241"/>
    </location>
</feature>
<geneLocation type="plasmid" evidence="2 3">
    <name>unnamed1</name>
</geneLocation>
<dbReference type="EMBL" id="CP047651">
    <property type="protein sequence ID" value="QHJ01744.1"/>
    <property type="molecule type" value="Genomic_DNA"/>
</dbReference>
<reference evidence="2 3" key="1">
    <citation type="submission" date="2020-01" db="EMBL/GenBank/DDBJ databases">
        <title>Genome sequencing of strain KACC 21265.</title>
        <authorList>
            <person name="Heo J."/>
            <person name="Kim S.-J."/>
            <person name="Kim J.-S."/>
            <person name="Hong S.-B."/>
            <person name="Kwon S.-W."/>
        </authorList>
    </citation>
    <scope>NUCLEOTIDE SEQUENCE [LARGE SCALE GENOMIC DNA]</scope>
    <source>
        <strain evidence="2 3">KACC 21265</strain>
        <plasmid evidence="2 3">unnamed1</plasmid>
    </source>
</reference>
<dbReference type="RefSeq" id="WP_160555552.1">
    <property type="nucleotide sequence ID" value="NZ_CP047651.1"/>
</dbReference>
<name>A0A857JEW2_9BURK</name>
<feature type="signal peptide" evidence="1">
    <location>
        <begin position="1"/>
        <end position="30"/>
    </location>
</feature>
<dbReference type="Proteomes" id="UP000464787">
    <property type="component" value="Plasmid unnamed1"/>
</dbReference>
<gene>
    <name evidence="2" type="ORF">GT347_27185</name>
</gene>
<evidence type="ECO:0008006" key="4">
    <source>
        <dbReference type="Google" id="ProtNLM"/>
    </source>
</evidence>
<protein>
    <recommendedName>
        <fullName evidence="4">Outer membrane efflux protein</fullName>
    </recommendedName>
</protein>
<proteinExistence type="predicted"/>
<keyword evidence="3" id="KW-1185">Reference proteome</keyword>
<evidence type="ECO:0000313" key="3">
    <source>
        <dbReference type="Proteomes" id="UP000464787"/>
    </source>
</evidence>
<sequence>MCPLRRPARPGHRLVLAIVFCMVLLRTAAADEGEKQPFELPTLSGQSGDFHLPDKPAAIGPLPDARELFDIALSCWPAPSYFRGELNLEGRLRTDRSTSISNEGALSAGSRASVALVARIPLYSASELDRDRQREYDRRTRAAEAVGALVWALTDRVRAERELELVQALERRSQQRVKVGVADTTEQVAYLEKVSALQGTVFKQSGEIQKSRLALLAICSADTADQVDQYIGRYVKRGPHP</sequence>
<evidence type="ECO:0000256" key="1">
    <source>
        <dbReference type="SAM" id="SignalP"/>
    </source>
</evidence>
<evidence type="ECO:0000313" key="2">
    <source>
        <dbReference type="EMBL" id="QHJ01744.1"/>
    </source>
</evidence>
<keyword evidence="1" id="KW-0732">Signal</keyword>
<dbReference type="AlphaFoldDB" id="A0A857JEW2"/>